<dbReference type="Proteomes" id="UP000334019">
    <property type="component" value="Chromosome"/>
</dbReference>
<dbReference type="InterPro" id="IPR001119">
    <property type="entry name" value="SLH_dom"/>
</dbReference>
<dbReference type="Pfam" id="PF00395">
    <property type="entry name" value="SLH"/>
    <property type="match status" value="3"/>
</dbReference>
<evidence type="ECO:0000259" key="2">
    <source>
        <dbReference type="PROSITE" id="PS51272"/>
    </source>
</evidence>
<reference evidence="3 4" key="1">
    <citation type="submission" date="2019-11" db="EMBL/GenBank/DDBJ databases">
        <authorList>
            <person name="He Y."/>
        </authorList>
    </citation>
    <scope>NUCLEOTIDE SEQUENCE [LARGE SCALE GENOMIC DNA]</scope>
    <source>
        <strain evidence="3 4">SCSIO 58843</strain>
    </source>
</reference>
<sequence length="511" mass="55535">MPFSSRPHPRRRLLAFLLASALLSAGLTLGPTPEPASAACAARSTRLGGTIQGQDGRYMWVMLGLEYFDAAGRRLDANGCVMPTGQYSDLYRINRNMMSGHGSSTSDGGRFTKNWSIQVPNNAATVWIEAYPRTNDPYEAVSTERYGHAMRRAVPLPNTNLDIRMPLNCGVQGDNGVVGQNGSIAGRLVVNGRPVDVPNIHAWNVDPNTSNPIWGWGDSPRNSRGNGYYRVESLAPNQHYTVWMIDGNGHIRKSPPLWVAPCQETVWEVVEGADVLYLDWFAGFVDARASAFYGGALAWLRGNGLTTGISPGVYAPNNASTRAEVVTFMWRVQGEPARSRPHGFVDVVGNPFYERALRWAAADGLTTGVGGSNRFDPNGQVTRGELVTFLHRLAGRPGGHPSTGFVDVRPGAFYDAAVRWASARGLTTGVGGSNRFEPDRPVTRAEIAVFLWRFKNQPAPPNPGDAVNCTSFTRWSEAKAWHDIYSPRWGDVAGLRSGGTVCPSLPGAPLR</sequence>
<dbReference type="PROSITE" id="PS51318">
    <property type="entry name" value="TAT"/>
    <property type="match status" value="1"/>
</dbReference>
<dbReference type="EMBL" id="CP045851">
    <property type="protein sequence ID" value="QGG96093.1"/>
    <property type="molecule type" value="Genomic_DNA"/>
</dbReference>
<keyword evidence="4" id="KW-1185">Reference proteome</keyword>
<feature type="signal peptide" evidence="1">
    <location>
        <begin position="1"/>
        <end position="38"/>
    </location>
</feature>
<proteinExistence type="predicted"/>
<feature type="chain" id="PRO_5024364191" description="SLH domain-containing protein" evidence="1">
    <location>
        <begin position="39"/>
        <end position="511"/>
    </location>
</feature>
<feature type="domain" description="SLH" evidence="2">
    <location>
        <begin position="340"/>
        <end position="399"/>
    </location>
</feature>
<evidence type="ECO:0000256" key="1">
    <source>
        <dbReference type="SAM" id="SignalP"/>
    </source>
</evidence>
<dbReference type="RefSeq" id="WP_153760199.1">
    <property type="nucleotide sequence ID" value="NZ_CP045851.1"/>
</dbReference>
<dbReference type="InterPro" id="IPR006311">
    <property type="entry name" value="TAT_signal"/>
</dbReference>
<organism evidence="3 4">
    <name type="scientific">Actinomarinicola tropica</name>
    <dbReference type="NCBI Taxonomy" id="2789776"/>
    <lineage>
        <taxon>Bacteria</taxon>
        <taxon>Bacillati</taxon>
        <taxon>Actinomycetota</taxon>
        <taxon>Acidimicrobiia</taxon>
        <taxon>Acidimicrobiales</taxon>
        <taxon>Iamiaceae</taxon>
        <taxon>Actinomarinicola</taxon>
    </lineage>
</organism>
<keyword evidence="1" id="KW-0732">Signal</keyword>
<evidence type="ECO:0000313" key="4">
    <source>
        <dbReference type="Proteomes" id="UP000334019"/>
    </source>
</evidence>
<protein>
    <recommendedName>
        <fullName evidence="2">SLH domain-containing protein</fullName>
    </recommendedName>
</protein>
<gene>
    <name evidence="3" type="ORF">GH723_13850</name>
</gene>
<accession>A0A5Q2RJU5</accession>
<feature type="domain" description="SLH" evidence="2">
    <location>
        <begin position="401"/>
        <end position="465"/>
    </location>
</feature>
<name>A0A5Q2RJU5_9ACTN</name>
<dbReference type="PROSITE" id="PS51272">
    <property type="entry name" value="SLH"/>
    <property type="match status" value="2"/>
</dbReference>
<dbReference type="AlphaFoldDB" id="A0A5Q2RJU5"/>
<dbReference type="KEGG" id="atq:GH723_13850"/>
<evidence type="ECO:0000313" key="3">
    <source>
        <dbReference type="EMBL" id="QGG96093.1"/>
    </source>
</evidence>